<evidence type="ECO:0000256" key="2">
    <source>
        <dbReference type="ARBA" id="ARBA00023315"/>
    </source>
</evidence>
<dbReference type="PROSITE" id="PS51186">
    <property type="entry name" value="GNAT"/>
    <property type="match status" value="1"/>
</dbReference>
<proteinExistence type="inferred from homology"/>
<keyword evidence="6" id="KW-1185">Reference proteome</keyword>
<dbReference type="SUPFAM" id="SSF55729">
    <property type="entry name" value="Acyl-CoA N-acyltransferases (Nat)"/>
    <property type="match status" value="1"/>
</dbReference>
<evidence type="ECO:0000256" key="1">
    <source>
        <dbReference type="ARBA" id="ARBA00022679"/>
    </source>
</evidence>
<dbReference type="PANTHER" id="PTHR43792:SF8">
    <property type="entry name" value="[RIBOSOMAL PROTEIN US5]-ALANINE N-ACETYLTRANSFERASE"/>
    <property type="match status" value="1"/>
</dbReference>
<evidence type="ECO:0000313" key="5">
    <source>
        <dbReference type="EMBL" id="KHS51690.1"/>
    </source>
</evidence>
<feature type="domain" description="N-acetyltransferase" evidence="4">
    <location>
        <begin position="14"/>
        <end position="177"/>
    </location>
</feature>
<dbReference type="Pfam" id="PF13302">
    <property type="entry name" value="Acetyltransf_3"/>
    <property type="match status" value="1"/>
</dbReference>
<organism evidence="5 6">
    <name type="scientific">Brevibacterium linens</name>
    <dbReference type="NCBI Taxonomy" id="1703"/>
    <lineage>
        <taxon>Bacteria</taxon>
        <taxon>Bacillati</taxon>
        <taxon>Actinomycetota</taxon>
        <taxon>Actinomycetes</taxon>
        <taxon>Micrococcales</taxon>
        <taxon>Brevibacteriaceae</taxon>
        <taxon>Brevibacterium</taxon>
    </lineage>
</organism>
<dbReference type="GO" id="GO:0016747">
    <property type="term" value="F:acyltransferase activity, transferring groups other than amino-acyl groups"/>
    <property type="evidence" value="ECO:0007669"/>
    <property type="project" value="InterPro"/>
</dbReference>
<keyword evidence="2" id="KW-0012">Acyltransferase</keyword>
<dbReference type="Gene3D" id="3.40.630.30">
    <property type="match status" value="1"/>
</dbReference>
<dbReference type="InterPro" id="IPR051531">
    <property type="entry name" value="N-acetyltransferase"/>
</dbReference>
<evidence type="ECO:0000256" key="3">
    <source>
        <dbReference type="ARBA" id="ARBA00038502"/>
    </source>
</evidence>
<evidence type="ECO:0000313" key="6">
    <source>
        <dbReference type="Proteomes" id="UP000031488"/>
    </source>
</evidence>
<name>A0A0B8ZZ15_BRELN</name>
<reference evidence="5 6" key="1">
    <citation type="submission" date="2014-11" db="EMBL/GenBank/DDBJ databases">
        <title>Draft Genome Sequence of Brevibacterium linens AE038-8.</title>
        <authorList>
            <person name="Maizel D."/>
            <person name="Utturkar S.M."/>
            <person name="Brown S.D."/>
            <person name="Ferrero M."/>
            <person name="Rosen B.P."/>
        </authorList>
    </citation>
    <scope>NUCLEOTIDE SEQUENCE [LARGE SCALE GENOMIC DNA]</scope>
    <source>
        <strain evidence="5 6">AE038-8</strain>
    </source>
</reference>
<dbReference type="EMBL" id="JTJZ01000020">
    <property type="protein sequence ID" value="KHS51690.1"/>
    <property type="molecule type" value="Genomic_DNA"/>
</dbReference>
<dbReference type="InterPro" id="IPR016181">
    <property type="entry name" value="Acyl_CoA_acyltransferase"/>
</dbReference>
<comment type="caution">
    <text evidence="5">The sequence shown here is derived from an EMBL/GenBank/DDBJ whole genome shotgun (WGS) entry which is preliminary data.</text>
</comment>
<comment type="similarity">
    <text evidence="3">Belongs to the acetyltransferase family. RimJ subfamily.</text>
</comment>
<dbReference type="PATRIC" id="fig|1703.6.peg.2137"/>
<dbReference type="RefSeq" id="WP_039210399.1">
    <property type="nucleotide sequence ID" value="NZ_JTJZ01000020.1"/>
</dbReference>
<dbReference type="OrthoDB" id="9132139at2"/>
<dbReference type="Proteomes" id="UP000031488">
    <property type="component" value="Unassembled WGS sequence"/>
</dbReference>
<dbReference type="InterPro" id="IPR000182">
    <property type="entry name" value="GNAT_dom"/>
</dbReference>
<accession>A0A0B8ZZ15</accession>
<protein>
    <submittedName>
        <fullName evidence="5">GCN5-related N-acetyltransferase</fullName>
    </submittedName>
</protein>
<evidence type="ECO:0000259" key="4">
    <source>
        <dbReference type="PROSITE" id="PS51186"/>
    </source>
</evidence>
<sequence>MLDSSLLPLQDDRVRLRPLHRRDATAYAEGTHDPGVREYGHLPEPEYTPEAVRQMIDRDAAPGLKRGDLAVLTIADAETDRFSGSLVVFDVSDERAEVGFWVHPKHRGSGITSSALGLAARFTHDCGLQKLTARTLPENMASQRVLEAAGFALRGRVVDTAPSGRRTELLEYLLPLREGPTRTESP</sequence>
<keyword evidence="1 5" id="KW-0808">Transferase</keyword>
<gene>
    <name evidence="5" type="ORF">AE0388_2240</name>
</gene>
<dbReference type="AlphaFoldDB" id="A0A0B8ZZ15"/>
<dbReference type="PANTHER" id="PTHR43792">
    <property type="entry name" value="GNAT FAMILY, PUTATIVE (AFU_ORTHOLOGUE AFUA_3G00765)-RELATED-RELATED"/>
    <property type="match status" value="1"/>
</dbReference>